<evidence type="ECO:0000313" key="7">
    <source>
        <dbReference type="EMBL" id="KAF8822083.1"/>
    </source>
</evidence>
<dbReference type="PANTHER" id="PTHR46437">
    <property type="entry name" value="MORN REPEAT-CONTAINING PROTEIN 5"/>
    <property type="match status" value="1"/>
</dbReference>
<dbReference type="PANTHER" id="PTHR46437:SF1">
    <property type="entry name" value="MORN REPEAT-CONTAINING PROTEIN 5"/>
    <property type="match status" value="1"/>
</dbReference>
<evidence type="ECO:0000313" key="8">
    <source>
        <dbReference type="Proteomes" id="UP000823046"/>
    </source>
</evidence>
<evidence type="ECO:0000256" key="1">
    <source>
        <dbReference type="ARBA" id="ARBA00004230"/>
    </source>
</evidence>
<accession>A0ABQ7JDH7</accession>
<dbReference type="InterPro" id="IPR042814">
    <property type="entry name" value="Morn5"/>
</dbReference>
<keyword evidence="3" id="KW-0677">Repeat</keyword>
<comment type="subcellular location">
    <subcellularLocation>
        <location evidence="1">Cell projection</location>
        <location evidence="1">Cilium</location>
        <location evidence="1">Flagellum</location>
    </subcellularLocation>
</comment>
<dbReference type="Proteomes" id="UP000823046">
    <property type="component" value="Unassembled WGS sequence"/>
</dbReference>
<evidence type="ECO:0000256" key="3">
    <source>
        <dbReference type="ARBA" id="ARBA00022737"/>
    </source>
</evidence>
<organism evidence="7 8">
    <name type="scientific">Cardiosporidium cionae</name>
    <dbReference type="NCBI Taxonomy" id="476202"/>
    <lineage>
        <taxon>Eukaryota</taxon>
        <taxon>Sar</taxon>
        <taxon>Alveolata</taxon>
        <taxon>Apicomplexa</taxon>
        <taxon>Aconoidasida</taxon>
        <taxon>Nephromycida</taxon>
        <taxon>Cardiosporidium</taxon>
    </lineage>
</organism>
<comment type="caution">
    <text evidence="7">The sequence shown here is derived from an EMBL/GenBank/DDBJ whole genome shotgun (WGS) entry which is preliminary data.</text>
</comment>
<keyword evidence="6" id="KW-0966">Cell projection</keyword>
<keyword evidence="8" id="KW-1185">Reference proteome</keyword>
<evidence type="ECO:0000256" key="2">
    <source>
        <dbReference type="ARBA" id="ARBA00016322"/>
    </source>
</evidence>
<dbReference type="Gene3D" id="2.20.110.10">
    <property type="entry name" value="Histone H3 K4-specific methyltransferase SET7/9 N-terminal domain"/>
    <property type="match status" value="1"/>
</dbReference>
<reference evidence="7 8" key="1">
    <citation type="journal article" date="2020" name="bioRxiv">
        <title>Metabolic contributions of an alphaproteobacterial endosymbiont in the apicomplexan Cardiosporidium cionae.</title>
        <authorList>
            <person name="Hunter E.S."/>
            <person name="Paight C.J."/>
            <person name="Lane C.E."/>
        </authorList>
    </citation>
    <scope>NUCLEOTIDE SEQUENCE [LARGE SCALE GENOMIC DNA]</scope>
    <source>
        <strain evidence="7">ESH_2018</strain>
    </source>
</reference>
<sequence length="198" mass="22427">MQKSVALYEKSEWDGSTYKGIIQNKWPQGHGEYTFSNGIIFIGEFSNGLFHGNGLLIFPDGGKYACKWVYGKLSGRGIYTFHDGLVYGSEEWDYLSSKDRRFKNEASKQHTNKHIKESHTLIEAAQGMFTCPGTTLFRSSLSLPVANFDIAFIDFLTTGKGFYNASTSLTVHLPSQRIVRIPHEMERDWIIKHCELGS</sequence>
<dbReference type="Pfam" id="PF02493">
    <property type="entry name" value="MORN"/>
    <property type="match status" value="3"/>
</dbReference>
<evidence type="ECO:0000256" key="4">
    <source>
        <dbReference type="ARBA" id="ARBA00022846"/>
    </source>
</evidence>
<keyword evidence="5" id="KW-0969">Cilium</keyword>
<proteinExistence type="predicted"/>
<evidence type="ECO:0000256" key="6">
    <source>
        <dbReference type="ARBA" id="ARBA00023273"/>
    </source>
</evidence>
<evidence type="ECO:0000256" key="5">
    <source>
        <dbReference type="ARBA" id="ARBA00023069"/>
    </source>
</evidence>
<dbReference type="InterPro" id="IPR003409">
    <property type="entry name" value="MORN"/>
</dbReference>
<keyword evidence="4" id="KW-0282">Flagellum</keyword>
<name>A0ABQ7JDH7_9APIC</name>
<dbReference type="SUPFAM" id="SSF82185">
    <property type="entry name" value="Histone H3 K4-specific methyltransferase SET7/9 N-terminal domain"/>
    <property type="match status" value="1"/>
</dbReference>
<gene>
    <name evidence="7" type="ORF">IE077_001073</name>
</gene>
<dbReference type="EMBL" id="JADAQX010000088">
    <property type="protein sequence ID" value="KAF8822083.1"/>
    <property type="molecule type" value="Genomic_DNA"/>
</dbReference>
<dbReference type="SMART" id="SM00698">
    <property type="entry name" value="MORN"/>
    <property type="match status" value="3"/>
</dbReference>
<protein>
    <recommendedName>
        <fullName evidence="2">MORN repeat-containing protein 5</fullName>
    </recommendedName>
</protein>